<accession>A0A3B0ZG28</accession>
<feature type="transmembrane region" description="Helical" evidence="1">
    <location>
        <begin position="16"/>
        <end position="36"/>
    </location>
</feature>
<name>A0A3B0ZG28_9ZZZZ</name>
<keyword evidence="2" id="KW-0328">Glycosyltransferase</keyword>
<keyword evidence="1" id="KW-1133">Transmembrane helix</keyword>
<proteinExistence type="predicted"/>
<protein>
    <submittedName>
        <fullName evidence="2">Biofilm PGA synthesis N-glycosyltransferase PgaC</fullName>
        <ecNumber evidence="2">2.4.-.-</ecNumber>
    </submittedName>
</protein>
<reference evidence="2" key="1">
    <citation type="submission" date="2018-06" db="EMBL/GenBank/DDBJ databases">
        <authorList>
            <person name="Zhirakovskaya E."/>
        </authorList>
    </citation>
    <scope>NUCLEOTIDE SEQUENCE</scope>
</reference>
<keyword evidence="1" id="KW-0472">Membrane</keyword>
<evidence type="ECO:0000313" key="2">
    <source>
        <dbReference type="EMBL" id="VAW85239.1"/>
    </source>
</evidence>
<organism evidence="2">
    <name type="scientific">hydrothermal vent metagenome</name>
    <dbReference type="NCBI Taxonomy" id="652676"/>
    <lineage>
        <taxon>unclassified sequences</taxon>
        <taxon>metagenomes</taxon>
        <taxon>ecological metagenomes</taxon>
    </lineage>
</organism>
<dbReference type="EMBL" id="UOFQ01000020">
    <property type="protein sequence ID" value="VAW85239.1"/>
    <property type="molecule type" value="Genomic_DNA"/>
</dbReference>
<dbReference type="EC" id="2.4.-.-" evidence="2"/>
<evidence type="ECO:0000256" key="1">
    <source>
        <dbReference type="SAM" id="Phobius"/>
    </source>
</evidence>
<dbReference type="GO" id="GO:0016757">
    <property type="term" value="F:glycosyltransferase activity"/>
    <property type="evidence" value="ECO:0007669"/>
    <property type="project" value="UniProtKB-KW"/>
</dbReference>
<keyword evidence="1" id="KW-0812">Transmembrane</keyword>
<sequence>MAEFIDQVVRGMLNFAFYYPLFMAYLWMVGALYYYYHWERSSGSGPDHPPVLKEYPPV</sequence>
<dbReference type="AlphaFoldDB" id="A0A3B0ZG28"/>
<gene>
    <name evidence="2" type="ORF">MNBD_GAMMA17-1308</name>
</gene>
<keyword evidence="2" id="KW-0808">Transferase</keyword>